<sequence length="547" mass="63984">MNNLTITIIINLMVSLVFILYSLILYQSQRKKQEITADISKKEKEFQTLDDYFKKMEVLVIRKKISMIGPPKKAPPIKKERSPLVIQKDEEFIIKDGENLLNNLEKELKDAMPRNAIEYKRDLNTLLEVISSLESMDASHYGGLTEEPEDMGKGMLYDSISRKLDKIIKIYKFDELYFIQAEKLENFAFKQIKRLEHKDFEKTLEIMKEIGKINQIIEIGPHIKLLTFHENLKVNTSEKVIISLYTEHNLSKIEDIQKRTLWKPSFLNAVLQKMQSKKILDLDLQEQIISIKGIISSSERFERNQKLEEIIKNKIKKEKDSKKLLGDQQQHNITLNRKKSRIQQEELKVQQTELLAEAKKEAKKLSKIHRKEAEKQSKIEDKERKKILISEKSVTEEGEKTNENQKLVKEIEKIFKNISKITGGIITFSTLLKILKNGAFPKLKKNELLNSIKFLKEKESIIDELSFSGVKIYSFGDAVIDDDMKRLIEQFVEDEELNEEEIGVVIDDWGSKKIKKVIKKFEDQNLIKKDKKNRYYLPGLINAKKKK</sequence>
<dbReference type="GeneID" id="41331049"/>
<keyword evidence="2" id="KW-0472">Membrane</keyword>
<evidence type="ECO:0000256" key="1">
    <source>
        <dbReference type="SAM" id="Coils"/>
    </source>
</evidence>
<dbReference type="KEGG" id="psyt:DSAG12_03078"/>
<dbReference type="AlphaFoldDB" id="A0A5B9DEU1"/>
<feature type="coiled-coil region" evidence="1">
    <location>
        <begin position="335"/>
        <end position="375"/>
    </location>
</feature>
<dbReference type="RefSeq" id="WP_147664147.1">
    <property type="nucleotide sequence ID" value="NZ_CP042905.2"/>
</dbReference>
<proteinExistence type="predicted"/>
<dbReference type="Proteomes" id="UP000321408">
    <property type="component" value="Chromosome"/>
</dbReference>
<keyword evidence="1" id="KW-0175">Coiled coil</keyword>
<protein>
    <submittedName>
        <fullName evidence="3">Uncharacterized protein</fullName>
    </submittedName>
</protein>
<reference evidence="3 4" key="1">
    <citation type="journal article" date="2020" name="Nature">
        <title>Isolation of an archaeon at the prokaryote-eukaryote interface.</title>
        <authorList>
            <person name="Imachi H."/>
            <person name="Nobu M.K."/>
            <person name="Nakahara N."/>
            <person name="Morono Y."/>
            <person name="Ogawara M."/>
            <person name="Takaki Y."/>
            <person name="Takano Y."/>
            <person name="Uematsu K."/>
            <person name="Ikuta T."/>
            <person name="Ito M."/>
            <person name="Matsui Y."/>
            <person name="Miyazaki M."/>
            <person name="Murata K."/>
            <person name="Saito Y."/>
            <person name="Sakai S."/>
            <person name="Song C."/>
            <person name="Tasumi E."/>
            <person name="Yamanaka Y."/>
            <person name="Yamaguchi T."/>
            <person name="Kamagata Y."/>
            <person name="Tamaki H."/>
            <person name="Takai K."/>
        </authorList>
    </citation>
    <scope>NUCLEOTIDE SEQUENCE [LARGE SCALE GENOMIC DNA]</scope>
    <source>
        <strain evidence="3 4">MK-D1</strain>
    </source>
</reference>
<name>A0A5B9DEU1_9ARCH</name>
<evidence type="ECO:0000256" key="2">
    <source>
        <dbReference type="SAM" id="Phobius"/>
    </source>
</evidence>
<evidence type="ECO:0000313" key="3">
    <source>
        <dbReference type="EMBL" id="QEE17246.1"/>
    </source>
</evidence>
<keyword evidence="4" id="KW-1185">Reference proteome</keyword>
<dbReference type="EMBL" id="CP042905">
    <property type="protein sequence ID" value="QEE17246.1"/>
    <property type="molecule type" value="Genomic_DNA"/>
</dbReference>
<accession>A0A5B9DEU1</accession>
<keyword evidence="2" id="KW-0812">Transmembrane</keyword>
<evidence type="ECO:0000313" key="4">
    <source>
        <dbReference type="Proteomes" id="UP000321408"/>
    </source>
</evidence>
<feature type="transmembrane region" description="Helical" evidence="2">
    <location>
        <begin position="6"/>
        <end position="26"/>
    </location>
</feature>
<reference evidence="3 4" key="2">
    <citation type="journal article" date="2024" name="Int. J. Syst. Evol. Microbiol.">
        <title>Promethearchaeum syntrophicum gen. nov., sp. nov., an anaerobic, obligately syntrophic archaeon, the first isolate of the lineage 'Asgard' archaea, and proposal of the new archaeal phylum Promethearchaeota phyl. nov. and kingdom Promethearchaeati regn. nov.</title>
        <authorList>
            <person name="Imachi H."/>
            <person name="Nobu M.K."/>
            <person name="Kato S."/>
            <person name="Takaki Y."/>
            <person name="Miyazaki M."/>
            <person name="Miyata M."/>
            <person name="Ogawara M."/>
            <person name="Saito Y."/>
            <person name="Sakai S."/>
            <person name="Tahara Y.O."/>
            <person name="Takano Y."/>
            <person name="Tasumi E."/>
            <person name="Uematsu K."/>
            <person name="Yoshimura T."/>
            <person name="Itoh T."/>
            <person name="Ohkuma M."/>
            <person name="Takai K."/>
        </authorList>
    </citation>
    <scope>NUCLEOTIDE SEQUENCE [LARGE SCALE GENOMIC DNA]</scope>
    <source>
        <strain evidence="3 4">MK-D1</strain>
    </source>
</reference>
<keyword evidence="2" id="KW-1133">Transmembrane helix</keyword>
<gene>
    <name evidence="3" type="ORF">DSAG12_03078</name>
</gene>
<organism evidence="3 4">
    <name type="scientific">Promethearchaeum syntrophicum</name>
    <dbReference type="NCBI Taxonomy" id="2594042"/>
    <lineage>
        <taxon>Archaea</taxon>
        <taxon>Promethearchaeati</taxon>
        <taxon>Promethearchaeota</taxon>
        <taxon>Promethearchaeia</taxon>
        <taxon>Promethearchaeales</taxon>
        <taxon>Promethearchaeaceae</taxon>
        <taxon>Promethearchaeum</taxon>
    </lineage>
</organism>